<dbReference type="Gene3D" id="3.30.70.330">
    <property type="match status" value="1"/>
</dbReference>
<dbReference type="Pfam" id="PF00511">
    <property type="entry name" value="PPV_E2_C"/>
    <property type="match status" value="1"/>
</dbReference>
<organism evidence="16">
    <name type="scientific">Human papillomavirus</name>
    <dbReference type="NCBI Taxonomy" id="10566"/>
    <lineage>
        <taxon>Viruses</taxon>
        <taxon>Monodnaviria</taxon>
        <taxon>Shotokuvirae</taxon>
        <taxon>Cossaviricota</taxon>
        <taxon>Papovaviricetes</taxon>
        <taxon>Zurhausenvirales</taxon>
        <taxon>Papillomaviridae</taxon>
    </lineage>
</organism>
<evidence type="ECO:0000256" key="10">
    <source>
        <dbReference type="ARBA" id="ARBA00023159"/>
    </source>
</evidence>
<comment type="similarity">
    <text evidence="12">Belongs to the papillomaviridae E2 protein family.</text>
</comment>
<accession>A0A385PK56</accession>
<dbReference type="GO" id="GO:0000166">
    <property type="term" value="F:nucleotide binding"/>
    <property type="evidence" value="ECO:0007669"/>
    <property type="project" value="UniProtKB-UniRule"/>
</dbReference>
<comment type="PTM">
    <text evidence="12">Phosphorylated.</text>
</comment>
<feature type="domain" description="Papillomavirus E2 N-terminal" evidence="14">
    <location>
        <begin position="5"/>
        <end position="200"/>
    </location>
</feature>
<dbReference type="EMBL" id="MH777332">
    <property type="protein sequence ID" value="AYA94449.1"/>
    <property type="molecule type" value="Genomic_DNA"/>
</dbReference>
<dbReference type="InterPro" id="IPR012677">
    <property type="entry name" value="Nucleotide-bd_a/b_plait_sf"/>
</dbReference>
<keyword evidence="12" id="KW-0832">Ubl conjugation</keyword>
<dbReference type="InterPro" id="IPR036050">
    <property type="entry name" value="Regulatory_protein_E2_N"/>
</dbReference>
<feature type="compositionally biased region" description="Low complexity" evidence="13">
    <location>
        <begin position="213"/>
        <end position="228"/>
    </location>
</feature>
<evidence type="ECO:0000256" key="7">
    <source>
        <dbReference type="ARBA" id="ARBA00022705"/>
    </source>
</evidence>
<evidence type="ECO:0000256" key="2">
    <source>
        <dbReference type="ARBA" id="ARBA00007794"/>
    </source>
</evidence>
<keyword evidence="11 12" id="KW-0804">Transcription</keyword>
<dbReference type="GO" id="GO:0003677">
    <property type="term" value="F:DNA binding"/>
    <property type="evidence" value="ECO:0007669"/>
    <property type="project" value="UniProtKB-UniRule"/>
</dbReference>
<evidence type="ECO:0000259" key="15">
    <source>
        <dbReference type="Pfam" id="PF00511"/>
    </source>
</evidence>
<comment type="function">
    <text evidence="12">Plays a role in the initiation of viral DNA replication. A dimer of E2 interacts with a dimer of E1 in order to improve specificity of E1 DNA binding activity. Once the complex recognizes and binds DNA at specific sites, the E2 dimer is removed from DNA. E2 also regulates viral transcription through binding to the E2RE response element (5'-ACCNNNNNNGGT-3') present in multiple copies in the regulatory regions of the viral genome. Activates or represses transcription depending on E2RE's position with regards to proximal promoter elements including the TATA-box. Repression occurs by sterically hindering the assembly of the transcription initiation complex.</text>
</comment>
<keyword evidence="9 12" id="KW-0238">DNA-binding</keyword>
<feature type="region of interest" description="Disordered" evidence="13">
    <location>
        <begin position="208"/>
        <end position="297"/>
    </location>
</feature>
<evidence type="ECO:0000256" key="3">
    <source>
        <dbReference type="ARBA" id="ARBA00022491"/>
    </source>
</evidence>
<reference evidence="16" key="1">
    <citation type="journal article" date="2018" name="Nat. Med.">
        <title>Expanded skin virome in DOCK8-deficient patients.</title>
        <authorList>
            <consortium name="NISC Comparative Sequencing Program"/>
            <person name="Tirosh O."/>
            <person name="Conlan S."/>
            <person name="Deming C."/>
            <person name="Lee-Lin S.Q."/>
            <person name="Huang X."/>
            <person name="Su H.C."/>
            <person name="Freeman A.F."/>
            <person name="Segre J.A."/>
            <person name="Kong H.H."/>
        </authorList>
    </citation>
    <scope>NUCLEOTIDE SEQUENCE</scope>
    <source>
        <strain evidence="16">HPV-mSK_190</strain>
    </source>
</reference>
<protein>
    <recommendedName>
        <fullName evidence="12">Regulatory protein E2</fullName>
    </recommendedName>
</protein>
<keyword evidence="10 12" id="KW-0010">Activator</keyword>
<evidence type="ECO:0000313" key="16">
    <source>
        <dbReference type="EMBL" id="AYA94449.1"/>
    </source>
</evidence>
<sequence>MNQADLTDRFDALQERLMNLYEAGLKNIDAQIEHWEIIRKQYVLFYYARKEGYKNLGLQPLPALTVSEYRAKEAIQLVLLLKSLKKSQFGSEEWTLTETSAELLHTPPRNTFKKDAYIVDVHFDHNPQNSFPYTNWDRIYVQDEDDRWYLTSGQVDYNGLYFVDSNNEKSYFTLFATDAERYGTTGEWTVKYKNEMISASVDSSRPFFAPVQGSSRGSTSTSGNTISGPKTPRQQEKERRAESPTSSSTELRRRRKRDQQREYDTRGSKRRRTEQEADSSGVPASQVGRRHRTVPATGLTRLERLEREARDPPIILLKGQANPLKCWRNRCDKYKNLFTHMSTVWRWAKEEEFCDCNQNLNRLLVAFSSVHERSLFLQKVHLPKGCTYSLGNLASL</sequence>
<feature type="region of interest" description="DNA-binding domain" evidence="12">
    <location>
        <begin position="311"/>
        <end position="396"/>
    </location>
</feature>
<dbReference type="GO" id="GO:0006260">
    <property type="term" value="P:DNA replication"/>
    <property type="evidence" value="ECO:0007669"/>
    <property type="project" value="UniProtKB-KW"/>
</dbReference>
<dbReference type="Gene3D" id="1.10.287.30">
    <property type="entry name" value="E2 (early) protein, N terminal domain, subdomain 1"/>
    <property type="match status" value="1"/>
</dbReference>
<evidence type="ECO:0000256" key="6">
    <source>
        <dbReference type="ARBA" id="ARBA00022562"/>
    </source>
</evidence>
<dbReference type="SUPFAM" id="SSF51332">
    <property type="entry name" value="E2 regulatory, transactivation domain"/>
    <property type="match status" value="1"/>
</dbReference>
<dbReference type="Pfam" id="PF00508">
    <property type="entry name" value="PPV_E2_N"/>
    <property type="match status" value="1"/>
</dbReference>
<feature type="domain" description="Papillomavirus E2 C-terminal" evidence="15">
    <location>
        <begin position="313"/>
        <end position="393"/>
    </location>
</feature>
<evidence type="ECO:0000256" key="1">
    <source>
        <dbReference type="ARBA" id="ARBA00004147"/>
    </source>
</evidence>
<feature type="compositionally biased region" description="Basic and acidic residues" evidence="13">
    <location>
        <begin position="233"/>
        <end position="242"/>
    </location>
</feature>
<evidence type="ECO:0000256" key="12">
    <source>
        <dbReference type="HAMAP-Rule" id="MF_04001"/>
    </source>
</evidence>
<dbReference type="InterPro" id="IPR033668">
    <property type="entry name" value="Reg_prot_E2"/>
</dbReference>
<dbReference type="GO" id="GO:0039693">
    <property type="term" value="P:viral DNA genome replication"/>
    <property type="evidence" value="ECO:0007669"/>
    <property type="project" value="UniProtKB-UniRule"/>
</dbReference>
<keyword evidence="8 12" id="KW-0805">Transcription regulation</keyword>
<dbReference type="InterPro" id="IPR035975">
    <property type="entry name" value="E2/EBNA1_C_sf"/>
</dbReference>
<dbReference type="InterPro" id="IPR000427">
    <property type="entry name" value="Papillomavirus_E2_C"/>
</dbReference>
<dbReference type="Gene3D" id="2.170.200.10">
    <property type="entry name" value="Papillomavirus E2 early protein domain"/>
    <property type="match status" value="1"/>
</dbReference>
<comment type="similarity">
    <text evidence="2">Belongs to the papillomaviridae E8^E2C protein family.</text>
</comment>
<keyword evidence="6 12" id="KW-1048">Host nucleus</keyword>
<comment type="PTM">
    <text evidence="12">Sumoylation plays a regulatory role in E2 transcriptional activity.</text>
</comment>
<comment type="subcellular location">
    <subcellularLocation>
        <location evidence="1 12">Host nucleus</location>
    </subcellularLocation>
</comment>
<proteinExistence type="inferred from homology"/>
<dbReference type="GO" id="GO:0042025">
    <property type="term" value="C:host cell nucleus"/>
    <property type="evidence" value="ECO:0007669"/>
    <property type="project" value="UniProtKB-SubCell"/>
</dbReference>
<evidence type="ECO:0000256" key="13">
    <source>
        <dbReference type="SAM" id="MobiDB-lite"/>
    </source>
</evidence>
<evidence type="ECO:0000256" key="8">
    <source>
        <dbReference type="ARBA" id="ARBA00023015"/>
    </source>
</evidence>
<dbReference type="InterPro" id="IPR042504">
    <property type="entry name" value="Regulatory_protein_E2_N_2"/>
</dbReference>
<keyword evidence="12" id="KW-1017">Isopeptide bond</keyword>
<comment type="subunit">
    <text evidence="12">Binds DNA as homodimer. Interacts with protein E1; this interaction greatly increases E1 DNA-binding activity. Interacts with protein L1; this interaction enhances E2-dependent replication and transcription activation. Interacts with protein L2; this interaction inhibits E2 transcriptional activity but not DNA replication function E2. Interacts with protein E7; this interaction inhibits E7 oncogenic activity. Interacts with host TAF1; this interaction modulates E2-dependent transcriptional regulation. Interacts with host BRD4; this interaction mediates E2 transcriptional activation function. Additionally, the interaction with host BRD4 on mitotic chromosomes mediates tethering of the viral genome. Interacts with host TOPBP1; this interaction is required for optimal viral DNA replication.</text>
</comment>
<keyword evidence="3 12" id="KW-0678">Repressor</keyword>
<keyword evidence="7 12" id="KW-0235">DNA replication</keyword>
<evidence type="ECO:0000256" key="11">
    <source>
        <dbReference type="ARBA" id="ARBA00023163"/>
    </source>
</evidence>
<dbReference type="SUPFAM" id="SSF54957">
    <property type="entry name" value="Viral DNA-binding domain"/>
    <property type="match status" value="1"/>
</dbReference>
<dbReference type="InterPro" id="IPR042503">
    <property type="entry name" value="Regulatory_protein_E2_N_1"/>
</dbReference>
<evidence type="ECO:0000256" key="4">
    <source>
        <dbReference type="ARBA" id="ARBA00022518"/>
    </source>
</evidence>
<name>A0A385PK56_9PAPI</name>
<gene>
    <name evidence="12" type="primary">E2</name>
</gene>
<evidence type="ECO:0000259" key="14">
    <source>
        <dbReference type="Pfam" id="PF00508"/>
    </source>
</evidence>
<evidence type="ECO:0000256" key="9">
    <source>
        <dbReference type="ARBA" id="ARBA00023125"/>
    </source>
</evidence>
<keyword evidence="5 12" id="KW-0597">Phosphoprotein</keyword>
<comment type="caution">
    <text evidence="12">Lacks conserved residue(s) required for the propagation of feature annotation.</text>
</comment>
<dbReference type="InterPro" id="IPR001866">
    <property type="entry name" value="PPV_E2_N"/>
</dbReference>
<dbReference type="GO" id="GO:0006275">
    <property type="term" value="P:regulation of DNA replication"/>
    <property type="evidence" value="ECO:0007669"/>
    <property type="project" value="UniProtKB-UniRule"/>
</dbReference>
<dbReference type="GO" id="GO:0006351">
    <property type="term" value="P:DNA-templated transcription"/>
    <property type="evidence" value="ECO:0007669"/>
    <property type="project" value="UniProtKB-UniRule"/>
</dbReference>
<dbReference type="HAMAP" id="MF_04001">
    <property type="entry name" value="PPV_E2"/>
    <property type="match status" value="1"/>
</dbReference>
<feature type="cross-link" description="Glycyl lysine isopeptide (Lys-Gly) (interchain with G-Cter in SUMO)" evidence="12">
    <location>
        <position position="318"/>
    </location>
</feature>
<evidence type="ECO:0000256" key="5">
    <source>
        <dbReference type="ARBA" id="ARBA00022553"/>
    </source>
</evidence>
<keyword evidence="4 12" id="KW-0244">Early protein</keyword>
<dbReference type="GO" id="GO:0003700">
    <property type="term" value="F:DNA-binding transcription factor activity"/>
    <property type="evidence" value="ECO:0007669"/>
    <property type="project" value="UniProtKB-UniRule"/>
</dbReference>